<dbReference type="InterPro" id="IPR050090">
    <property type="entry name" value="Tyrosine_recombinase_XerCD"/>
</dbReference>
<dbReference type="InterPro" id="IPR011010">
    <property type="entry name" value="DNA_brk_join_enz"/>
</dbReference>
<dbReference type="EMBL" id="BAABKP010000001">
    <property type="protein sequence ID" value="GAA4794271.1"/>
    <property type="molecule type" value="Genomic_DNA"/>
</dbReference>
<gene>
    <name evidence="7" type="ORF">GCM10023352_11390</name>
</gene>
<evidence type="ECO:0000256" key="1">
    <source>
        <dbReference type="ARBA" id="ARBA00008857"/>
    </source>
</evidence>
<dbReference type="PANTHER" id="PTHR30349:SF64">
    <property type="entry name" value="PROPHAGE INTEGRASE INTD-RELATED"/>
    <property type="match status" value="1"/>
</dbReference>
<feature type="domain" description="Tyr recombinase" evidence="5">
    <location>
        <begin position="128"/>
        <end position="321"/>
    </location>
</feature>
<proteinExistence type="inferred from homology"/>
<comment type="similarity">
    <text evidence="1">Belongs to the 'phage' integrase family.</text>
</comment>
<evidence type="ECO:0000259" key="6">
    <source>
        <dbReference type="PROSITE" id="PS51900"/>
    </source>
</evidence>
<dbReference type="Proteomes" id="UP001500187">
    <property type="component" value="Unassembled WGS sequence"/>
</dbReference>
<dbReference type="Pfam" id="PF00589">
    <property type="entry name" value="Phage_integrase"/>
    <property type="match status" value="1"/>
</dbReference>
<comment type="caution">
    <text evidence="7">The sequence shown here is derived from an EMBL/GenBank/DDBJ whole genome shotgun (WGS) entry which is preliminary data.</text>
</comment>
<keyword evidence="3" id="KW-0233">DNA recombination</keyword>
<dbReference type="Gene3D" id="1.10.150.130">
    <property type="match status" value="1"/>
</dbReference>
<dbReference type="InterPro" id="IPR013762">
    <property type="entry name" value="Integrase-like_cat_sf"/>
</dbReference>
<dbReference type="PANTHER" id="PTHR30349">
    <property type="entry name" value="PHAGE INTEGRASE-RELATED"/>
    <property type="match status" value="1"/>
</dbReference>
<evidence type="ECO:0000256" key="4">
    <source>
        <dbReference type="PROSITE-ProRule" id="PRU01248"/>
    </source>
</evidence>
<evidence type="ECO:0000256" key="3">
    <source>
        <dbReference type="ARBA" id="ARBA00023172"/>
    </source>
</evidence>
<evidence type="ECO:0000256" key="2">
    <source>
        <dbReference type="ARBA" id="ARBA00023125"/>
    </source>
</evidence>
<dbReference type="Gene3D" id="1.10.443.10">
    <property type="entry name" value="Intergrase catalytic core"/>
    <property type="match status" value="1"/>
</dbReference>
<dbReference type="PROSITE" id="PS51898">
    <property type="entry name" value="TYR_RECOMBINASE"/>
    <property type="match status" value="1"/>
</dbReference>
<dbReference type="InterPro" id="IPR010998">
    <property type="entry name" value="Integrase_recombinase_N"/>
</dbReference>
<dbReference type="RefSeq" id="WP_345445477.1">
    <property type="nucleotide sequence ID" value="NZ_BAABKP010000001.1"/>
</dbReference>
<accession>A0ABP9BED6</accession>
<dbReference type="PROSITE" id="PS51900">
    <property type="entry name" value="CB"/>
    <property type="match status" value="1"/>
</dbReference>
<organism evidence="7 8">
    <name type="scientific">Rothia endophytica</name>
    <dbReference type="NCBI Taxonomy" id="1324766"/>
    <lineage>
        <taxon>Bacteria</taxon>
        <taxon>Bacillati</taxon>
        <taxon>Actinomycetota</taxon>
        <taxon>Actinomycetes</taxon>
        <taxon>Micrococcales</taxon>
        <taxon>Micrococcaceae</taxon>
        <taxon>Rothia</taxon>
    </lineage>
</organism>
<keyword evidence="2 4" id="KW-0238">DNA-binding</keyword>
<evidence type="ECO:0000313" key="7">
    <source>
        <dbReference type="EMBL" id="GAA4794271.1"/>
    </source>
</evidence>
<evidence type="ECO:0000259" key="5">
    <source>
        <dbReference type="PROSITE" id="PS51898"/>
    </source>
</evidence>
<name>A0ABP9BED6_9MICC</name>
<sequence length="322" mass="35152">MLKDFLDANGQSFSMAAEAASRMSSTAPTVQQVVSEHIETLTAASSGTRRTYRGQANIHIYPVLGAIPVDRLTRAEVARWFNGMTIAAKSKKNVHAILSAALKTAIADGLISENVALGMRAADEVSTFEPVFLSEAQMSIIYSALPQRWRLFVEFLENAGLRYGEATALRWQDVEQRDGRVALRVTRAWRRGDDGEYIGPPKTKRSRRTVTLPLLLGDALLGARGDAATGDLMFTRPSGLHLSNSYFHLSVWMPLMKEISGQLGAKPRIHDLRHTHASRLIARGVPLPVIQARLGHESITTTVNTYGHLAGDADSLAAAVLD</sequence>
<dbReference type="SUPFAM" id="SSF56349">
    <property type="entry name" value="DNA breaking-rejoining enzymes"/>
    <property type="match status" value="1"/>
</dbReference>
<dbReference type="CDD" id="cd01189">
    <property type="entry name" value="INT_ICEBs1_C_like"/>
    <property type="match status" value="1"/>
</dbReference>
<evidence type="ECO:0000313" key="8">
    <source>
        <dbReference type="Proteomes" id="UP001500187"/>
    </source>
</evidence>
<reference evidence="8" key="1">
    <citation type="journal article" date="2019" name="Int. J. Syst. Evol. Microbiol.">
        <title>The Global Catalogue of Microorganisms (GCM) 10K type strain sequencing project: providing services to taxonomists for standard genome sequencing and annotation.</title>
        <authorList>
            <consortium name="The Broad Institute Genomics Platform"/>
            <consortium name="The Broad Institute Genome Sequencing Center for Infectious Disease"/>
            <person name="Wu L."/>
            <person name="Ma J."/>
        </authorList>
    </citation>
    <scope>NUCLEOTIDE SEQUENCE [LARGE SCALE GENOMIC DNA]</scope>
    <source>
        <strain evidence="8">JCM 18541</strain>
    </source>
</reference>
<dbReference type="InterPro" id="IPR044068">
    <property type="entry name" value="CB"/>
</dbReference>
<dbReference type="InterPro" id="IPR002104">
    <property type="entry name" value="Integrase_catalytic"/>
</dbReference>
<protein>
    <submittedName>
        <fullName evidence="7">Tyrosine-type recombinase/integrase</fullName>
    </submittedName>
</protein>
<keyword evidence="8" id="KW-1185">Reference proteome</keyword>
<feature type="domain" description="Core-binding (CB)" evidence="6">
    <location>
        <begin position="28"/>
        <end position="106"/>
    </location>
</feature>